<dbReference type="GO" id="GO:0006152">
    <property type="term" value="P:purine nucleoside catabolic process"/>
    <property type="evidence" value="ECO:0007669"/>
    <property type="project" value="TreeGrafter"/>
</dbReference>
<gene>
    <name evidence="2" type="ORF">FLT43_17620</name>
</gene>
<dbReference type="SUPFAM" id="SSF53927">
    <property type="entry name" value="Cytidine deaminase-like"/>
    <property type="match status" value="1"/>
</dbReference>
<dbReference type="CDD" id="cd01285">
    <property type="entry name" value="nucleoside_deaminase"/>
    <property type="match status" value="1"/>
</dbReference>
<name>A0AAP9J2M4_PANTH</name>
<reference evidence="2 3" key="1">
    <citation type="submission" date="2019-07" db="EMBL/GenBank/DDBJ databases">
        <title>Paenibacillus thiaminolyticus NRRL B-4156.</title>
        <authorList>
            <person name="Hehnly C."/>
            <person name="Zhang L."/>
        </authorList>
    </citation>
    <scope>NUCLEOTIDE SEQUENCE [LARGE SCALE GENOMIC DNA]</scope>
    <source>
        <strain evidence="2 3">NRRL B-4156</strain>
    </source>
</reference>
<dbReference type="Proteomes" id="UP000315377">
    <property type="component" value="Chromosome"/>
</dbReference>
<feature type="domain" description="CMP/dCMP-type deaminase" evidence="1">
    <location>
        <begin position="12"/>
        <end position="126"/>
    </location>
</feature>
<protein>
    <submittedName>
        <fullName evidence="2">Nucleoside deaminase</fullName>
    </submittedName>
</protein>
<dbReference type="EMBL" id="CP041405">
    <property type="protein sequence ID" value="QDM45095.1"/>
    <property type="molecule type" value="Genomic_DNA"/>
</dbReference>
<dbReference type="Gene3D" id="3.40.140.10">
    <property type="entry name" value="Cytidine Deaminase, domain 2"/>
    <property type="match status" value="1"/>
</dbReference>
<organism evidence="2 3">
    <name type="scientific">Paenibacillus thiaminolyticus</name>
    <name type="common">Bacillus thiaminolyticus</name>
    <dbReference type="NCBI Taxonomy" id="49283"/>
    <lineage>
        <taxon>Bacteria</taxon>
        <taxon>Bacillati</taxon>
        <taxon>Bacillota</taxon>
        <taxon>Bacilli</taxon>
        <taxon>Bacillales</taxon>
        <taxon>Paenibacillaceae</taxon>
        <taxon>Paenibacillus</taxon>
    </lineage>
</organism>
<proteinExistence type="predicted"/>
<accession>A0AAP9J2M4</accession>
<evidence type="ECO:0000259" key="1">
    <source>
        <dbReference type="PROSITE" id="PS51747"/>
    </source>
</evidence>
<dbReference type="PANTHER" id="PTHR11079:SF161">
    <property type="entry name" value="CMP_DCMP-TYPE DEAMINASE DOMAIN-CONTAINING PROTEIN"/>
    <property type="match status" value="1"/>
</dbReference>
<evidence type="ECO:0000313" key="2">
    <source>
        <dbReference type="EMBL" id="QDM45095.1"/>
    </source>
</evidence>
<dbReference type="PROSITE" id="PS51747">
    <property type="entry name" value="CYT_DCMP_DEAMINASES_2"/>
    <property type="match status" value="1"/>
</dbReference>
<evidence type="ECO:0000313" key="3">
    <source>
        <dbReference type="Proteomes" id="UP000315377"/>
    </source>
</evidence>
<dbReference type="Pfam" id="PF00383">
    <property type="entry name" value="dCMP_cyt_deam_1"/>
    <property type="match status" value="1"/>
</dbReference>
<sequence length="169" mass="18582">MIGPHRQERQAMSHQTFIEQTVRLAYEHTVLRGGKPFGAVLVREGQVIATAVNEVLTSHDPTDHAEMRAIRDACRRLGTPDLSGCVLYASGEPCPMCLSAAYLAKLPVIYHAYGQAEAEAAGLGMCWLYKQLALPAEARTLRLMAQRADAEADSPYAAWMRRPTDENNG</sequence>
<dbReference type="InterPro" id="IPR016193">
    <property type="entry name" value="Cytidine_deaminase-like"/>
</dbReference>
<dbReference type="AlphaFoldDB" id="A0AAP9J2M4"/>
<dbReference type="GO" id="GO:0047974">
    <property type="term" value="F:guanosine deaminase activity"/>
    <property type="evidence" value="ECO:0007669"/>
    <property type="project" value="TreeGrafter"/>
</dbReference>
<dbReference type="RefSeq" id="WP_087441082.1">
    <property type="nucleotide sequence ID" value="NZ_CALYRD010000001.1"/>
</dbReference>
<dbReference type="InterPro" id="IPR002125">
    <property type="entry name" value="CMP_dCMP_dom"/>
</dbReference>
<dbReference type="PANTHER" id="PTHR11079">
    <property type="entry name" value="CYTOSINE DEAMINASE FAMILY MEMBER"/>
    <property type="match status" value="1"/>
</dbReference>